<name>A0ABS6E6J3_9FIRM</name>
<sequence>MENNRLMKDIEFIVEIDKMKSILRQTTLMDKSKRENDAEHSWHISVMAMVLSEYANEEVDTYKVIKMLLIHDLVEIYAGDTFCYDKVGNEDKKERELKAAEKIFGMLGEDKGKEFRELWDEFEEMKTKEALFAASMDRLQPMLSNYYSGGGTWEKFNVQKKDIYKRISPVKESSEELWKFVEYMIEDAFEKGYITKE</sequence>
<accession>A0ABS6E6J3</accession>
<comment type="caution">
    <text evidence="4">The sequence shown here is derived from an EMBL/GenBank/DDBJ whole genome shotgun (WGS) entry which is preliminary data.</text>
</comment>
<proteinExistence type="predicted"/>
<dbReference type="PANTHER" id="PTHR11845:SF13">
    <property type="entry name" value="5'-DEOXYNUCLEOTIDASE HDDC2"/>
    <property type="match status" value="1"/>
</dbReference>
<keyword evidence="2" id="KW-0378">Hydrolase</keyword>
<dbReference type="RefSeq" id="WP_216519709.1">
    <property type="nucleotide sequence ID" value="NZ_JAHLPM010000008.1"/>
</dbReference>
<dbReference type="EMBL" id="JAHLPM010000008">
    <property type="protein sequence ID" value="MBU5438532.1"/>
    <property type="molecule type" value="Genomic_DNA"/>
</dbReference>
<dbReference type="Pfam" id="PF13023">
    <property type="entry name" value="HD_3"/>
    <property type="match status" value="1"/>
</dbReference>
<dbReference type="Proteomes" id="UP000749471">
    <property type="component" value="Unassembled WGS sequence"/>
</dbReference>
<evidence type="ECO:0000256" key="2">
    <source>
        <dbReference type="ARBA" id="ARBA00022801"/>
    </source>
</evidence>
<reference evidence="4 5" key="1">
    <citation type="submission" date="2021-06" db="EMBL/GenBank/DDBJ databases">
        <authorList>
            <person name="Sun Q."/>
            <person name="Li D."/>
        </authorList>
    </citation>
    <scope>NUCLEOTIDE SEQUENCE [LARGE SCALE GENOMIC DNA]</scope>
    <source>
        <strain evidence="4 5">MSJ-40</strain>
    </source>
</reference>
<dbReference type="PANTHER" id="PTHR11845">
    <property type="entry name" value="5'-DEOXYNUCLEOTIDASE HDDC2"/>
    <property type="match status" value="1"/>
</dbReference>
<protein>
    <submittedName>
        <fullName evidence="4">HD domain-containing protein</fullName>
    </submittedName>
</protein>
<evidence type="ECO:0000313" key="5">
    <source>
        <dbReference type="Proteomes" id="UP000749471"/>
    </source>
</evidence>
<feature type="domain" description="HD" evidence="3">
    <location>
        <begin position="16"/>
        <end position="178"/>
    </location>
</feature>
<keyword evidence="5" id="KW-1185">Reference proteome</keyword>
<dbReference type="InterPro" id="IPR039356">
    <property type="entry name" value="YfbR/HDDC2"/>
</dbReference>
<gene>
    <name evidence="4" type="ORF">KQI42_10955</name>
</gene>
<organism evidence="4 5">
    <name type="scientific">Tissierella simiarum</name>
    <dbReference type="NCBI Taxonomy" id="2841534"/>
    <lineage>
        <taxon>Bacteria</taxon>
        <taxon>Bacillati</taxon>
        <taxon>Bacillota</taxon>
        <taxon>Tissierellia</taxon>
        <taxon>Tissierellales</taxon>
        <taxon>Tissierellaceae</taxon>
        <taxon>Tissierella</taxon>
    </lineage>
</organism>
<evidence type="ECO:0000259" key="3">
    <source>
        <dbReference type="Pfam" id="PF13023"/>
    </source>
</evidence>
<evidence type="ECO:0000256" key="1">
    <source>
        <dbReference type="ARBA" id="ARBA00022723"/>
    </source>
</evidence>
<evidence type="ECO:0000313" key="4">
    <source>
        <dbReference type="EMBL" id="MBU5438532.1"/>
    </source>
</evidence>
<keyword evidence="1" id="KW-0479">Metal-binding</keyword>
<dbReference type="InterPro" id="IPR006674">
    <property type="entry name" value="HD_domain"/>
</dbReference>